<evidence type="ECO:0000313" key="3">
    <source>
        <dbReference type="EMBL" id="KAK9730290.1"/>
    </source>
</evidence>
<gene>
    <name evidence="3" type="ORF">QE152_g15356</name>
</gene>
<dbReference type="Pfam" id="PF17223">
    <property type="entry name" value="CPCFC"/>
    <property type="match status" value="2"/>
</dbReference>
<proteinExistence type="predicted"/>
<evidence type="ECO:0000256" key="1">
    <source>
        <dbReference type="SAM" id="SignalP"/>
    </source>
</evidence>
<keyword evidence="1" id="KW-0732">Signal</keyword>
<comment type="caution">
    <text evidence="3">The sequence shown here is derived from an EMBL/GenBank/DDBJ whole genome shotgun (WGS) entry which is preliminary data.</text>
</comment>
<protein>
    <submittedName>
        <fullName evidence="3">Cuticle protein CPCFC</fullName>
    </submittedName>
</protein>
<feature type="domain" description="Cuticle protein CPCFC" evidence="2">
    <location>
        <begin position="32"/>
        <end position="48"/>
    </location>
</feature>
<dbReference type="InterPro" id="IPR033778">
    <property type="entry name" value="CPCFC"/>
</dbReference>
<name>A0AAW1L8J5_POPJA</name>
<keyword evidence="4" id="KW-1185">Reference proteome</keyword>
<evidence type="ECO:0000313" key="4">
    <source>
        <dbReference type="Proteomes" id="UP001458880"/>
    </source>
</evidence>
<feature type="signal peptide" evidence="1">
    <location>
        <begin position="1"/>
        <end position="17"/>
    </location>
</feature>
<feature type="chain" id="PRO_5043912262" evidence="1">
    <location>
        <begin position="18"/>
        <end position="171"/>
    </location>
</feature>
<accession>A0AAW1L8J5</accession>
<dbReference type="Proteomes" id="UP001458880">
    <property type="component" value="Unassembled WGS sequence"/>
</dbReference>
<reference evidence="3 4" key="1">
    <citation type="journal article" date="2024" name="BMC Genomics">
        <title>De novo assembly and annotation of Popillia japonica's genome with initial clues to its potential as an invasive pest.</title>
        <authorList>
            <person name="Cucini C."/>
            <person name="Boschi S."/>
            <person name="Funari R."/>
            <person name="Cardaioli E."/>
            <person name="Iannotti N."/>
            <person name="Marturano G."/>
            <person name="Paoli F."/>
            <person name="Bruttini M."/>
            <person name="Carapelli A."/>
            <person name="Frati F."/>
            <person name="Nardi F."/>
        </authorList>
    </citation>
    <scope>NUCLEOTIDE SEQUENCE [LARGE SCALE GENOMIC DNA]</scope>
    <source>
        <strain evidence="3">DMR45628</strain>
    </source>
</reference>
<feature type="domain" description="Cuticle protein CPCFC" evidence="2">
    <location>
        <begin position="156"/>
        <end position="171"/>
    </location>
</feature>
<sequence length="171" mass="17103">MFVKLAVLACTFAFALGAWHGPLAGGVPAHQFPAGVSPQACPNYPNCNNPAVAAAPNAPGAYPGAYNQGAYNPGAYNGGYNAGAYNPGAYNGGNNALDNGQYTGDGDYHGEGLAESGAYGNVDGGYNGGAYNPGAYNQGAYNPGAYNPGHAAAPVPAGVDPHSCPNYPFCH</sequence>
<evidence type="ECO:0000259" key="2">
    <source>
        <dbReference type="Pfam" id="PF17223"/>
    </source>
</evidence>
<dbReference type="GO" id="GO:0042302">
    <property type="term" value="F:structural constituent of cuticle"/>
    <property type="evidence" value="ECO:0007669"/>
    <property type="project" value="InterPro"/>
</dbReference>
<organism evidence="3 4">
    <name type="scientific">Popillia japonica</name>
    <name type="common">Japanese beetle</name>
    <dbReference type="NCBI Taxonomy" id="7064"/>
    <lineage>
        <taxon>Eukaryota</taxon>
        <taxon>Metazoa</taxon>
        <taxon>Ecdysozoa</taxon>
        <taxon>Arthropoda</taxon>
        <taxon>Hexapoda</taxon>
        <taxon>Insecta</taxon>
        <taxon>Pterygota</taxon>
        <taxon>Neoptera</taxon>
        <taxon>Endopterygota</taxon>
        <taxon>Coleoptera</taxon>
        <taxon>Polyphaga</taxon>
        <taxon>Scarabaeiformia</taxon>
        <taxon>Scarabaeidae</taxon>
        <taxon>Rutelinae</taxon>
        <taxon>Popillia</taxon>
    </lineage>
</organism>
<dbReference type="EMBL" id="JASPKY010000149">
    <property type="protein sequence ID" value="KAK9730290.1"/>
    <property type="molecule type" value="Genomic_DNA"/>
</dbReference>
<dbReference type="AlphaFoldDB" id="A0AAW1L8J5"/>